<keyword evidence="2" id="KW-0812">Transmembrane</keyword>
<proteinExistence type="predicted"/>
<evidence type="ECO:0000313" key="4">
    <source>
        <dbReference type="Proteomes" id="UP000198802"/>
    </source>
</evidence>
<keyword evidence="4" id="KW-1185">Reference proteome</keyword>
<dbReference type="Proteomes" id="UP000198802">
    <property type="component" value="Unassembled WGS sequence"/>
</dbReference>
<evidence type="ECO:0000256" key="2">
    <source>
        <dbReference type="SAM" id="Phobius"/>
    </source>
</evidence>
<reference evidence="4" key="1">
    <citation type="submission" date="2015-11" db="EMBL/GenBank/DDBJ databases">
        <authorList>
            <person name="Varghese N."/>
        </authorList>
    </citation>
    <scope>NUCLEOTIDE SEQUENCE [LARGE SCALE GENOMIC DNA]</scope>
    <source>
        <strain evidence="4">DSM 45899</strain>
    </source>
</reference>
<dbReference type="AlphaFoldDB" id="A0A0S4QP16"/>
<evidence type="ECO:0000256" key="1">
    <source>
        <dbReference type="SAM" id="MobiDB-lite"/>
    </source>
</evidence>
<accession>A0A0S4QP16</accession>
<dbReference type="EMBL" id="FAOZ01000007">
    <property type="protein sequence ID" value="CUU56246.1"/>
    <property type="molecule type" value="Genomic_DNA"/>
</dbReference>
<feature type="transmembrane region" description="Helical" evidence="2">
    <location>
        <begin position="37"/>
        <end position="62"/>
    </location>
</feature>
<protein>
    <submittedName>
        <fullName evidence="3">Uncharacterized protein</fullName>
    </submittedName>
</protein>
<name>A0A0S4QP16_9ACTN</name>
<keyword evidence="2" id="KW-1133">Transmembrane helix</keyword>
<feature type="region of interest" description="Disordered" evidence="1">
    <location>
        <begin position="1"/>
        <end position="33"/>
    </location>
</feature>
<gene>
    <name evidence="3" type="ORF">Ga0074812_107130</name>
</gene>
<keyword evidence="2" id="KW-0472">Membrane</keyword>
<organism evidence="3 4">
    <name type="scientific">Parafrankia irregularis</name>
    <dbReference type="NCBI Taxonomy" id="795642"/>
    <lineage>
        <taxon>Bacteria</taxon>
        <taxon>Bacillati</taxon>
        <taxon>Actinomycetota</taxon>
        <taxon>Actinomycetes</taxon>
        <taxon>Frankiales</taxon>
        <taxon>Frankiaceae</taxon>
        <taxon>Parafrankia</taxon>
    </lineage>
</organism>
<sequence>MSAFTAHRSSLAEAATSPAGSNARSVDPAGPNGTAHMVTMIVGTLVGFTFPLGLGNVAALGIRRCRKDPCVRGDNAHR</sequence>
<evidence type="ECO:0000313" key="3">
    <source>
        <dbReference type="EMBL" id="CUU56246.1"/>
    </source>
</evidence>